<dbReference type="Proteomes" id="UP000245699">
    <property type="component" value="Unassembled WGS sequence"/>
</dbReference>
<keyword evidence="12" id="KW-1185">Reference proteome</keyword>
<dbReference type="PANTHER" id="PTHR19411:SF0">
    <property type="entry name" value="PROTEIN BUD31 HOMOLOG"/>
    <property type="match status" value="1"/>
</dbReference>
<dbReference type="PROSITE" id="PS51689">
    <property type="entry name" value="SAM_RNA_A_N6_MT"/>
    <property type="match status" value="1"/>
</dbReference>
<evidence type="ECO:0000256" key="5">
    <source>
        <dbReference type="ARBA" id="ARBA00022691"/>
    </source>
</evidence>
<comment type="caution">
    <text evidence="11">The sequence shown here is derived from an EMBL/GenBank/DDBJ whole genome shotgun (WGS) entry which is preliminary data.</text>
</comment>
<comment type="subcellular location">
    <subcellularLocation>
        <location evidence="1">Nucleus</location>
    </subcellularLocation>
</comment>
<feature type="region of interest" description="Disordered" evidence="9">
    <location>
        <begin position="98"/>
        <end position="132"/>
    </location>
</feature>
<feature type="binding site" evidence="8">
    <location>
        <position position="220"/>
    </location>
    <ligand>
        <name>S-adenosyl-L-methionine</name>
        <dbReference type="ChEBI" id="CHEBI:59789"/>
    </ligand>
</feature>
<keyword evidence="4 8" id="KW-0808">Transferase</keyword>
<evidence type="ECO:0000256" key="2">
    <source>
        <dbReference type="ARBA" id="ARBA00005287"/>
    </source>
</evidence>
<comment type="caution">
    <text evidence="8">Lacks conserved residue(s) required for the propagation of feature annotation.</text>
</comment>
<feature type="binding site" evidence="8">
    <location>
        <position position="171"/>
    </location>
    <ligand>
        <name>S-adenosyl-L-methionine</name>
        <dbReference type="ChEBI" id="CHEBI:59789"/>
    </ligand>
</feature>
<evidence type="ECO:0000313" key="12">
    <source>
        <dbReference type="Proteomes" id="UP000245699"/>
    </source>
</evidence>
<keyword evidence="6 8" id="KW-0694">RNA-binding</keyword>
<name>A0A2T9Z3W3_9FUNG</name>
<dbReference type="Pfam" id="PF00398">
    <property type="entry name" value="RrnaAD"/>
    <property type="match status" value="1"/>
</dbReference>
<comment type="similarity">
    <text evidence="8">Belongs to the class I-like SAM-binding methyltransferase superfamily. rRNA adenine N(6)-methyltransferase family.</text>
</comment>
<dbReference type="STRING" id="61424.A0A2T9Z3W3"/>
<dbReference type="InterPro" id="IPR020596">
    <property type="entry name" value="rRNA_Ade_Mease_Trfase_CS"/>
</dbReference>
<dbReference type="GO" id="GO:0003723">
    <property type="term" value="F:RNA binding"/>
    <property type="evidence" value="ECO:0007669"/>
    <property type="project" value="UniProtKB-UniRule"/>
</dbReference>
<evidence type="ECO:0000259" key="10">
    <source>
        <dbReference type="SMART" id="SM00650"/>
    </source>
</evidence>
<dbReference type="SUPFAM" id="SSF53335">
    <property type="entry name" value="S-adenosyl-L-methionine-dependent methyltransferases"/>
    <property type="match status" value="1"/>
</dbReference>
<gene>
    <name evidence="11" type="ORF">BB559_000860</name>
</gene>
<dbReference type="SMART" id="SM00650">
    <property type="entry name" value="rADc"/>
    <property type="match status" value="1"/>
</dbReference>
<protein>
    <recommendedName>
        <fullName evidence="10">Ribosomal RNA adenine methylase transferase N-terminal domain-containing protein</fullName>
    </recommendedName>
</protein>
<dbReference type="PRINTS" id="PR00322">
    <property type="entry name" value="G10"/>
</dbReference>
<evidence type="ECO:0000256" key="6">
    <source>
        <dbReference type="ARBA" id="ARBA00022884"/>
    </source>
</evidence>
<organism evidence="11 12">
    <name type="scientific">Furculomyces boomerangus</name>
    <dbReference type="NCBI Taxonomy" id="61424"/>
    <lineage>
        <taxon>Eukaryota</taxon>
        <taxon>Fungi</taxon>
        <taxon>Fungi incertae sedis</taxon>
        <taxon>Zoopagomycota</taxon>
        <taxon>Kickxellomycotina</taxon>
        <taxon>Harpellomycetes</taxon>
        <taxon>Harpellales</taxon>
        <taxon>Harpellaceae</taxon>
        <taxon>Furculomyces</taxon>
    </lineage>
</organism>
<feature type="compositionally biased region" description="Basic and acidic residues" evidence="9">
    <location>
        <begin position="117"/>
        <end position="132"/>
    </location>
</feature>
<evidence type="ECO:0000256" key="7">
    <source>
        <dbReference type="ARBA" id="ARBA00023242"/>
    </source>
</evidence>
<dbReference type="PANTHER" id="PTHR19411">
    <property type="entry name" value="PROTEIN BUD31-RELATED"/>
    <property type="match status" value="1"/>
</dbReference>
<dbReference type="GO" id="GO:0005681">
    <property type="term" value="C:spliceosomal complex"/>
    <property type="evidence" value="ECO:0007669"/>
    <property type="project" value="TreeGrafter"/>
</dbReference>
<evidence type="ECO:0000256" key="9">
    <source>
        <dbReference type="SAM" id="MobiDB-lite"/>
    </source>
</evidence>
<dbReference type="GO" id="GO:0000398">
    <property type="term" value="P:mRNA splicing, via spliceosome"/>
    <property type="evidence" value="ECO:0007669"/>
    <property type="project" value="TreeGrafter"/>
</dbReference>
<sequence length="253" mass="28657">MPKVKTVRARTPPEGFEEIEPTLKEFEQKMRDAENDPHEGKRRIESVWPIMRIHHQRSRYIYDLYYKREAISKELYDYCLKKKIADANLIAKWKKGLGTKPGNKPQTIKEGGAPYTKNKDENKKGNDDGSRHFGPKFNKDLGQHILKNPLVSQGIVDKAGLKQTDVVLEVGPGTGNLTVKILEQAKKVIACEADPRLAAELVKRVQETEYSRKLEIMNGDVMKQTLPYFDTNIQVCGTDVSEGICVASSSKAW</sequence>
<evidence type="ECO:0000256" key="1">
    <source>
        <dbReference type="ARBA" id="ARBA00004123"/>
    </source>
</evidence>
<proteinExistence type="inferred from homology"/>
<dbReference type="GO" id="GO:0000179">
    <property type="term" value="F:rRNA (adenine-N6,N6-)-dimethyltransferase activity"/>
    <property type="evidence" value="ECO:0007669"/>
    <property type="project" value="UniProtKB-UniRule"/>
</dbReference>
<feature type="binding site" evidence="8">
    <location>
        <position position="144"/>
    </location>
    <ligand>
        <name>S-adenosyl-L-methionine</name>
        <dbReference type="ChEBI" id="CHEBI:59789"/>
    </ligand>
</feature>
<dbReference type="Pfam" id="PF01125">
    <property type="entry name" value="BUD31"/>
    <property type="match status" value="1"/>
</dbReference>
<dbReference type="InterPro" id="IPR001748">
    <property type="entry name" value="BUD31"/>
</dbReference>
<dbReference type="InterPro" id="IPR029063">
    <property type="entry name" value="SAM-dependent_MTases_sf"/>
</dbReference>
<keyword evidence="3 8" id="KW-0489">Methyltransferase</keyword>
<dbReference type="InterPro" id="IPR001737">
    <property type="entry name" value="KsgA/Erm"/>
</dbReference>
<evidence type="ECO:0000313" key="11">
    <source>
        <dbReference type="EMBL" id="PVU99251.1"/>
    </source>
</evidence>
<dbReference type="AlphaFoldDB" id="A0A2T9Z3W3"/>
<dbReference type="PROSITE" id="PS01131">
    <property type="entry name" value="RRNA_A_DIMETH"/>
    <property type="match status" value="1"/>
</dbReference>
<evidence type="ECO:0000256" key="4">
    <source>
        <dbReference type="ARBA" id="ARBA00022679"/>
    </source>
</evidence>
<dbReference type="EMBL" id="MBFT01000046">
    <property type="protein sequence ID" value="PVU99251.1"/>
    <property type="molecule type" value="Genomic_DNA"/>
</dbReference>
<keyword evidence="5 8" id="KW-0949">S-adenosyl-L-methionine</keyword>
<feature type="binding site" evidence="8">
    <location>
        <position position="192"/>
    </location>
    <ligand>
        <name>S-adenosyl-L-methionine</name>
        <dbReference type="ChEBI" id="CHEBI:59789"/>
    </ligand>
</feature>
<accession>A0A2T9Z3W3</accession>
<keyword evidence="7" id="KW-0539">Nucleus</keyword>
<feature type="binding site" evidence="8">
    <location>
        <position position="146"/>
    </location>
    <ligand>
        <name>S-adenosyl-L-methionine</name>
        <dbReference type="ChEBI" id="CHEBI:59789"/>
    </ligand>
</feature>
<evidence type="ECO:0000256" key="3">
    <source>
        <dbReference type="ARBA" id="ARBA00022603"/>
    </source>
</evidence>
<feature type="domain" description="Ribosomal RNA adenine methylase transferase N-terminal" evidence="10">
    <location>
        <begin position="151"/>
        <end position="252"/>
    </location>
</feature>
<dbReference type="OrthoDB" id="277109at2759"/>
<dbReference type="CDD" id="cd02440">
    <property type="entry name" value="AdoMet_MTases"/>
    <property type="match status" value="1"/>
</dbReference>
<evidence type="ECO:0000256" key="8">
    <source>
        <dbReference type="PROSITE-ProRule" id="PRU01026"/>
    </source>
</evidence>
<dbReference type="InterPro" id="IPR020598">
    <property type="entry name" value="rRNA_Ade_methylase_Trfase_N"/>
</dbReference>
<reference evidence="11 12" key="1">
    <citation type="journal article" date="2018" name="MBio">
        <title>Comparative Genomics Reveals the Core Gene Toolbox for the Fungus-Insect Symbiosis.</title>
        <authorList>
            <person name="Wang Y."/>
            <person name="Stata M."/>
            <person name="Wang W."/>
            <person name="Stajich J.E."/>
            <person name="White M.M."/>
            <person name="Moncalvo J.M."/>
        </authorList>
    </citation>
    <scope>NUCLEOTIDE SEQUENCE [LARGE SCALE GENOMIC DNA]</scope>
    <source>
        <strain evidence="11 12">AUS-77-4</strain>
    </source>
</reference>
<dbReference type="Gene3D" id="3.40.50.150">
    <property type="entry name" value="Vaccinia Virus protein VP39"/>
    <property type="match status" value="1"/>
</dbReference>
<comment type="similarity">
    <text evidence="2">Belongs to the BUD31 (G10) family.</text>
</comment>